<dbReference type="AlphaFoldDB" id="A0A328F8L9"/>
<dbReference type="InterPro" id="IPR025991">
    <property type="entry name" value="Chemoreceptor_zinc-bind_dom"/>
</dbReference>
<proteinExistence type="predicted"/>
<dbReference type="RefSeq" id="WP_111960480.1">
    <property type="nucleotide sequence ID" value="NZ_JAAGRP010000084.1"/>
</dbReference>
<evidence type="ECO:0000313" key="3">
    <source>
        <dbReference type="Proteomes" id="UP000248798"/>
    </source>
</evidence>
<protein>
    <recommendedName>
        <fullName evidence="1">Chemoreceptor zinc-binding domain-containing protein</fullName>
    </recommendedName>
</protein>
<evidence type="ECO:0000313" key="2">
    <source>
        <dbReference type="EMBL" id="RAL99989.1"/>
    </source>
</evidence>
<gene>
    <name evidence="2" type="ORF">DO021_21425</name>
</gene>
<reference evidence="2 3" key="1">
    <citation type="submission" date="2018-06" db="EMBL/GenBank/DDBJ databases">
        <title>Complete Genome Sequence of Desulfobacter hydrogenophilus (DSM3380).</title>
        <authorList>
            <person name="Marietou A."/>
            <person name="Schreiber L."/>
            <person name="Marshall I."/>
            <person name="Jorgensen B."/>
        </authorList>
    </citation>
    <scope>NUCLEOTIDE SEQUENCE [LARGE SCALE GENOMIC DNA]</scope>
    <source>
        <strain evidence="2 3">DSM 3380</strain>
    </source>
</reference>
<dbReference type="Proteomes" id="UP000248798">
    <property type="component" value="Unassembled WGS sequence"/>
</dbReference>
<dbReference type="EMBL" id="QLNI01000074">
    <property type="protein sequence ID" value="RAL99989.1"/>
    <property type="molecule type" value="Genomic_DNA"/>
</dbReference>
<name>A0A328F8L9_9BACT</name>
<organism evidence="2 3">
    <name type="scientific">Desulfobacter hydrogenophilus</name>
    <dbReference type="NCBI Taxonomy" id="2291"/>
    <lineage>
        <taxon>Bacteria</taxon>
        <taxon>Pseudomonadati</taxon>
        <taxon>Thermodesulfobacteriota</taxon>
        <taxon>Desulfobacteria</taxon>
        <taxon>Desulfobacterales</taxon>
        <taxon>Desulfobacteraceae</taxon>
        <taxon>Desulfobacter</taxon>
    </lineage>
</organism>
<dbReference type="Gene3D" id="1.20.120.30">
    <property type="entry name" value="Aspartate receptor, ligand-binding domain"/>
    <property type="match status" value="1"/>
</dbReference>
<evidence type="ECO:0000259" key="1">
    <source>
        <dbReference type="Pfam" id="PF13682"/>
    </source>
</evidence>
<dbReference type="Pfam" id="PF13682">
    <property type="entry name" value="CZB"/>
    <property type="match status" value="1"/>
</dbReference>
<accession>A0A328F8L9</accession>
<comment type="caution">
    <text evidence="2">The sequence shown here is derived from an EMBL/GenBank/DDBJ whole genome shotgun (WGS) entry which is preliminary data.</text>
</comment>
<feature type="domain" description="Chemoreceptor zinc-binding" evidence="1">
    <location>
        <begin position="69"/>
        <end position="134"/>
    </location>
</feature>
<sequence>MAESTTMIKTITTAVDKELKSVAEVSFYAVEAEINAEGMNELSESLEALSHQFHIGDKKFHIGEVKLAHLAWSTNLEAVIRGVKDMKPEDVTLHTECELGKWYFGEGKTYSSLDVYQEMGIWHEKIHNIAKEVVTLCANGEKEKALPLLEDFKEARVKLFATIDSIYVD</sequence>